<comment type="caution">
    <text evidence="2">The sequence shown here is derived from an EMBL/GenBank/DDBJ whole genome shotgun (WGS) entry which is preliminary data.</text>
</comment>
<evidence type="ECO:0000313" key="2">
    <source>
        <dbReference type="EMBL" id="GHA16796.1"/>
    </source>
</evidence>
<reference evidence="2" key="1">
    <citation type="journal article" date="2014" name="Int. J. Syst. Evol. Microbiol.">
        <title>Complete genome sequence of Corynebacterium casei LMG S-19264T (=DSM 44701T), isolated from a smear-ripened cheese.</title>
        <authorList>
            <consortium name="US DOE Joint Genome Institute (JGI-PGF)"/>
            <person name="Walter F."/>
            <person name="Albersmeier A."/>
            <person name="Kalinowski J."/>
            <person name="Ruckert C."/>
        </authorList>
    </citation>
    <scope>NUCLEOTIDE SEQUENCE</scope>
    <source>
        <strain evidence="2">KCTC 32437</strain>
    </source>
</reference>
<dbReference type="Pfam" id="PF00795">
    <property type="entry name" value="CN_hydrolase"/>
    <property type="match status" value="1"/>
</dbReference>
<evidence type="ECO:0000313" key="3">
    <source>
        <dbReference type="Proteomes" id="UP000646579"/>
    </source>
</evidence>
<evidence type="ECO:0000259" key="1">
    <source>
        <dbReference type="PROSITE" id="PS50263"/>
    </source>
</evidence>
<protein>
    <recommendedName>
        <fullName evidence="1">CN hydrolase domain-containing protein</fullName>
    </recommendedName>
</protein>
<name>A0A918VQI8_9HYPH</name>
<dbReference type="InterPro" id="IPR003010">
    <property type="entry name" value="C-N_Hydrolase"/>
</dbReference>
<dbReference type="RefSeq" id="WP_189423954.1">
    <property type="nucleotide sequence ID" value="NZ_BMZE01000001.1"/>
</dbReference>
<dbReference type="PANTHER" id="PTHR23088">
    <property type="entry name" value="NITRILASE-RELATED"/>
    <property type="match status" value="1"/>
</dbReference>
<feature type="domain" description="CN hydrolase" evidence="1">
    <location>
        <begin position="1"/>
        <end position="237"/>
    </location>
</feature>
<dbReference type="AlphaFoldDB" id="A0A918VQI8"/>
<accession>A0A918VQI8</accession>
<dbReference type="CDD" id="cd07197">
    <property type="entry name" value="nitrilase"/>
    <property type="match status" value="1"/>
</dbReference>
<dbReference type="PROSITE" id="PS50263">
    <property type="entry name" value="CN_HYDROLASE"/>
    <property type="match status" value="1"/>
</dbReference>
<dbReference type="PANTHER" id="PTHR23088:SF27">
    <property type="entry name" value="DEAMINATED GLUTATHIONE AMIDASE"/>
    <property type="match status" value="1"/>
</dbReference>
<keyword evidence="3" id="KW-1185">Reference proteome</keyword>
<sequence>MKLASAQIPLTPDIARNAAEIRRVILAAAEDGARLILFCEGALSGYVKNQILEPDRWDAFDWTLQDQELAAIADLCKSLSVSAAIGGVHRFAPSARPHNCLYIVSADRDLRARYDKRFLSHTEITDWFTPGTEPVCFEVDGFVFGCAICIEVQFPELFMQYEQLGVDAVLFASYGIPEQFQIALRAHASLNCLWIAAATPAQESPKGPAGIIGPDGNWAARCPAGNIATYTIATLDRGDPKYQIPLQKARPWRALARKGEIYRRSIGDDEAAPSA</sequence>
<dbReference type="EMBL" id="BMZE01000001">
    <property type="protein sequence ID" value="GHA16796.1"/>
    <property type="molecule type" value="Genomic_DNA"/>
</dbReference>
<dbReference type="SUPFAM" id="SSF56317">
    <property type="entry name" value="Carbon-nitrogen hydrolase"/>
    <property type="match status" value="1"/>
</dbReference>
<dbReference type="Gene3D" id="3.60.110.10">
    <property type="entry name" value="Carbon-nitrogen hydrolase"/>
    <property type="match status" value="1"/>
</dbReference>
<dbReference type="Proteomes" id="UP000646579">
    <property type="component" value="Unassembled WGS sequence"/>
</dbReference>
<proteinExistence type="predicted"/>
<reference evidence="2" key="2">
    <citation type="submission" date="2020-09" db="EMBL/GenBank/DDBJ databases">
        <authorList>
            <person name="Sun Q."/>
            <person name="Kim S."/>
        </authorList>
    </citation>
    <scope>NUCLEOTIDE SEQUENCE</scope>
    <source>
        <strain evidence="2">KCTC 32437</strain>
    </source>
</reference>
<gene>
    <name evidence="2" type="ORF">GCM10007989_09930</name>
</gene>
<dbReference type="InterPro" id="IPR036526">
    <property type="entry name" value="C-N_Hydrolase_sf"/>
</dbReference>
<organism evidence="2 3">
    <name type="scientific">Devosia pacifica</name>
    <dbReference type="NCBI Taxonomy" id="1335967"/>
    <lineage>
        <taxon>Bacteria</taxon>
        <taxon>Pseudomonadati</taxon>
        <taxon>Pseudomonadota</taxon>
        <taxon>Alphaproteobacteria</taxon>
        <taxon>Hyphomicrobiales</taxon>
        <taxon>Devosiaceae</taxon>
        <taxon>Devosia</taxon>
    </lineage>
</organism>